<dbReference type="PANTHER" id="PTHR10722">
    <property type="entry name" value="60S RIBOSOMAL PROTEIN L19"/>
    <property type="match status" value="1"/>
</dbReference>
<feature type="compositionally biased region" description="Basic and acidic residues" evidence="9">
    <location>
        <begin position="55"/>
        <end position="69"/>
    </location>
</feature>
<accession>A0A7J9NH18</accession>
<evidence type="ECO:0000313" key="16">
    <source>
        <dbReference type="Proteomes" id="UP000563838"/>
    </source>
</evidence>
<feature type="domain" description="Large ribosomal subunit protein eL19" evidence="10">
    <location>
        <begin position="2"/>
        <end position="145"/>
    </location>
</feature>
<dbReference type="NCBIfam" id="NF006343">
    <property type="entry name" value="PRK08570.1"/>
    <property type="match status" value="1"/>
</dbReference>
<dbReference type="SUPFAM" id="SSF48140">
    <property type="entry name" value="Ribosomal protein L19 (L19e)"/>
    <property type="match status" value="1"/>
</dbReference>
<comment type="caution">
    <text evidence="11">The sequence shown here is derived from an EMBL/GenBank/DDBJ whole genome shotgun (WGS) entry which is preliminary data.</text>
</comment>
<evidence type="ECO:0000256" key="5">
    <source>
        <dbReference type="ARBA" id="ARBA00022980"/>
    </source>
</evidence>
<comment type="similarity">
    <text evidence="1 7 8">Belongs to the eukaryotic ribosomal protein eL19 family.</text>
</comment>
<evidence type="ECO:0000256" key="2">
    <source>
        <dbReference type="ARBA" id="ARBA00011838"/>
    </source>
</evidence>
<evidence type="ECO:0000313" key="14">
    <source>
        <dbReference type="Proteomes" id="UP000522365"/>
    </source>
</evidence>
<dbReference type="Gene3D" id="1.10.1200.60">
    <property type="match status" value="1"/>
</dbReference>
<dbReference type="InterPro" id="IPR015974">
    <property type="entry name" value="Ribosomal_eL19_dom3"/>
</dbReference>
<dbReference type="InterPro" id="IPR057260">
    <property type="entry name" value="Ribosomal_L19e_C"/>
</dbReference>
<dbReference type="GO" id="GO:0022625">
    <property type="term" value="C:cytosolic large ribosomal subunit"/>
    <property type="evidence" value="ECO:0007669"/>
    <property type="project" value="InterPro"/>
</dbReference>
<dbReference type="FunFam" id="1.10.1650.10:FF:000001">
    <property type="entry name" value="Ribosomal protein L19"/>
    <property type="match status" value="1"/>
</dbReference>
<reference evidence="14 16" key="1">
    <citation type="submission" date="2020-07" db="EMBL/GenBank/DDBJ databases">
        <title>Genomic Encyclopedia of Type Strains, Phase IV (KMG-V): Genome sequencing to study the core and pangenomes of soil and plant-associated prokaryotes.</title>
        <authorList>
            <person name="Whitman W."/>
        </authorList>
    </citation>
    <scope>NUCLEOTIDE SEQUENCE [LARGE SCALE GENOMIC DNA]</scope>
    <source>
        <strain evidence="11 16">A4</strain>
        <strain evidence="13 15">C11</strain>
        <strain evidence="12 14">S1</strain>
    </source>
</reference>
<sequence>MDVSTQRRIAAAVLDCGIDRVWIDPENLERVKMAITKDDIRLLINDGIIVKKQEKGISSARKKEVQEQKRKGKRKGPGSRKGAKGARTPKKEKWMNTIRPLRKMLKDLRENEKIERSAYRKLYRMAKGGAFRSRNHMKLYMKEHGILAE</sequence>
<dbReference type="RefSeq" id="WP_181487348.1">
    <property type="nucleotide sequence ID" value="NZ_JACDUI010000001.1"/>
</dbReference>
<organism evidence="11 16">
    <name type="scientific">Methanococcus maripaludis</name>
    <name type="common">Methanococcus deltae</name>
    <dbReference type="NCBI Taxonomy" id="39152"/>
    <lineage>
        <taxon>Archaea</taxon>
        <taxon>Methanobacteriati</taxon>
        <taxon>Methanobacteriota</taxon>
        <taxon>Methanomada group</taxon>
        <taxon>Methanococci</taxon>
        <taxon>Methanococcales</taxon>
        <taxon>Methanococcaceae</taxon>
        <taxon>Methanococcus</taxon>
    </lineage>
</organism>
<dbReference type="GO" id="GO:0003735">
    <property type="term" value="F:structural constituent of ribosome"/>
    <property type="evidence" value="ECO:0007669"/>
    <property type="project" value="InterPro"/>
</dbReference>
<dbReference type="GO" id="GO:0070180">
    <property type="term" value="F:large ribosomal subunit rRNA binding"/>
    <property type="evidence" value="ECO:0007669"/>
    <property type="project" value="UniProtKB-UniRule"/>
</dbReference>
<comment type="subunit">
    <text evidence="2 7">Part of the 50S ribosomal subunit.</text>
</comment>
<evidence type="ECO:0000256" key="9">
    <source>
        <dbReference type="SAM" id="MobiDB-lite"/>
    </source>
</evidence>
<dbReference type="Gene3D" id="1.20.5.560">
    <property type="entry name" value="Single Heli x bin"/>
    <property type="match status" value="1"/>
</dbReference>
<dbReference type="HAMAP" id="MF_01475">
    <property type="entry name" value="Ribosomal_eL19"/>
    <property type="match status" value="1"/>
</dbReference>
<dbReference type="InterPro" id="IPR033936">
    <property type="entry name" value="Ribosomal_eL19_arc"/>
</dbReference>
<name>A0A7J9NH18_METMI</name>
<keyword evidence="6 7" id="KW-0687">Ribonucleoprotein</keyword>
<dbReference type="AlphaFoldDB" id="A0A7J9NH18"/>
<keyword evidence="4 7" id="KW-0694">RNA-binding</keyword>
<dbReference type="PROSITE" id="PS00526">
    <property type="entry name" value="RIBOSOMAL_L19E"/>
    <property type="match status" value="1"/>
</dbReference>
<dbReference type="InterPro" id="IPR057259">
    <property type="entry name" value="Ribosomal_L19e"/>
</dbReference>
<evidence type="ECO:0000256" key="4">
    <source>
        <dbReference type="ARBA" id="ARBA00022884"/>
    </source>
</evidence>
<dbReference type="Proteomes" id="UP000563838">
    <property type="component" value="Unassembled WGS sequence"/>
</dbReference>
<dbReference type="InterPro" id="IPR015973">
    <property type="entry name" value="Ribosomal_eL19_dom2"/>
</dbReference>
<evidence type="ECO:0000259" key="10">
    <source>
        <dbReference type="SMART" id="SM01416"/>
    </source>
</evidence>
<dbReference type="InterPro" id="IPR035970">
    <property type="entry name" value="60S_ribosomal_eL19_sf"/>
</dbReference>
<dbReference type="SMART" id="SM01416">
    <property type="entry name" value="Ribosomal_L19e"/>
    <property type="match status" value="1"/>
</dbReference>
<dbReference type="Pfam" id="PF01280">
    <property type="entry name" value="Ribosomal_L19e"/>
    <property type="match status" value="1"/>
</dbReference>
<dbReference type="EMBL" id="JACHEC010000001">
    <property type="protein sequence ID" value="MBB6401273.1"/>
    <property type="molecule type" value="Genomic_DNA"/>
</dbReference>
<keyword evidence="3 7" id="KW-0699">rRNA-binding</keyword>
<comment type="function">
    <text evidence="7">Binds to the 23S rRNA.</text>
</comment>
<keyword evidence="5 7" id="KW-0689">Ribosomal protein</keyword>
<dbReference type="EMBL" id="JACDUK010000001">
    <property type="protein sequence ID" value="MBA2852377.1"/>
    <property type="molecule type" value="Genomic_DNA"/>
</dbReference>
<evidence type="ECO:0000313" key="12">
    <source>
        <dbReference type="EMBL" id="MBA2852377.1"/>
    </source>
</evidence>
<dbReference type="Proteomes" id="UP000522365">
    <property type="component" value="Unassembled WGS sequence"/>
</dbReference>
<proteinExistence type="inferred from homology"/>
<evidence type="ECO:0000256" key="1">
    <source>
        <dbReference type="ARBA" id="ARBA00011082"/>
    </source>
</evidence>
<dbReference type="Gene3D" id="1.10.1650.10">
    <property type="match status" value="1"/>
</dbReference>
<dbReference type="Proteomes" id="UP000536195">
    <property type="component" value="Unassembled WGS sequence"/>
</dbReference>
<protein>
    <recommendedName>
        <fullName evidence="7">Large ribosomal subunit protein eL19</fullName>
    </recommendedName>
</protein>
<feature type="region of interest" description="Disordered" evidence="9">
    <location>
        <begin position="55"/>
        <end position="96"/>
    </location>
</feature>
<dbReference type="Pfam" id="PF25476">
    <property type="entry name" value="Ribosomal_L19e_C"/>
    <property type="match status" value="1"/>
</dbReference>
<dbReference type="CDD" id="cd01418">
    <property type="entry name" value="Ribosomal_L19e_A"/>
    <property type="match status" value="1"/>
</dbReference>
<evidence type="ECO:0000313" key="13">
    <source>
        <dbReference type="EMBL" id="MBB6401273.1"/>
    </source>
</evidence>
<evidence type="ECO:0000313" key="15">
    <source>
        <dbReference type="Proteomes" id="UP000536195"/>
    </source>
</evidence>
<gene>
    <name evidence="7" type="primary">rpl19e</name>
    <name evidence="11" type="ORF">HNP87_000312</name>
    <name evidence="12" type="ORF">HNP89_000314</name>
    <name evidence="13" type="ORF">HNP92_000558</name>
</gene>
<evidence type="ECO:0000256" key="8">
    <source>
        <dbReference type="RuleBase" id="RU000574"/>
    </source>
</evidence>
<dbReference type="InterPro" id="IPR039547">
    <property type="entry name" value="Ribosomal_eL19"/>
</dbReference>
<dbReference type="InterPro" id="IPR015972">
    <property type="entry name" value="Ribosomal_eL19_dom1"/>
</dbReference>
<dbReference type="GO" id="GO:0006412">
    <property type="term" value="P:translation"/>
    <property type="evidence" value="ECO:0007669"/>
    <property type="project" value="UniProtKB-UniRule"/>
</dbReference>
<dbReference type="EMBL" id="JACDUI010000001">
    <property type="protein sequence ID" value="MBA2839800.1"/>
    <property type="molecule type" value="Genomic_DNA"/>
</dbReference>
<evidence type="ECO:0000313" key="11">
    <source>
        <dbReference type="EMBL" id="MBA2839800.1"/>
    </source>
</evidence>
<evidence type="ECO:0000256" key="7">
    <source>
        <dbReference type="HAMAP-Rule" id="MF_01475"/>
    </source>
</evidence>
<dbReference type="InterPro" id="IPR000196">
    <property type="entry name" value="Ribosomal_eL19_dom"/>
</dbReference>
<feature type="compositionally biased region" description="Basic residues" evidence="9">
    <location>
        <begin position="70"/>
        <end position="88"/>
    </location>
</feature>
<evidence type="ECO:0000256" key="3">
    <source>
        <dbReference type="ARBA" id="ARBA00022730"/>
    </source>
</evidence>
<dbReference type="InterPro" id="IPR023638">
    <property type="entry name" value="Ribosomal_eL19_CS"/>
</dbReference>
<evidence type="ECO:0000256" key="6">
    <source>
        <dbReference type="ARBA" id="ARBA00023274"/>
    </source>
</evidence>